<dbReference type="GO" id="GO:0016747">
    <property type="term" value="F:acyltransferase activity, transferring groups other than amino-acyl groups"/>
    <property type="evidence" value="ECO:0007669"/>
    <property type="project" value="InterPro"/>
</dbReference>
<dbReference type="InterPro" id="IPR000182">
    <property type="entry name" value="GNAT_dom"/>
</dbReference>
<dbReference type="RefSeq" id="WP_120383858.1">
    <property type="nucleotide sequence ID" value="NZ_RAXT01000012.1"/>
</dbReference>
<keyword evidence="6" id="KW-1185">Reference proteome</keyword>
<proteinExistence type="inferred from homology"/>
<dbReference type="PANTHER" id="PTHR43792:SF8">
    <property type="entry name" value="[RIBOSOMAL PROTEIN US5]-ALANINE N-ACETYLTRANSFERASE"/>
    <property type="match status" value="1"/>
</dbReference>
<keyword evidence="1 5" id="KW-0808">Transferase</keyword>
<comment type="caution">
    <text evidence="5">The sequence shown here is derived from an EMBL/GenBank/DDBJ whole genome shotgun (WGS) entry which is preliminary data.</text>
</comment>
<dbReference type="EMBL" id="RAXT01000012">
    <property type="protein sequence ID" value="RKG38317.1"/>
    <property type="molecule type" value="Genomic_DNA"/>
</dbReference>
<dbReference type="AlphaFoldDB" id="A0A3A8ETY4"/>
<keyword evidence="2" id="KW-0012">Acyltransferase</keyword>
<sequence>MDLTQFQIENEQIVLSIVQESDAKDIYIAIKQTLHDLRKFPASLPWALDEPDLEASKAFCRSRIAALLTNENFVFTIRLKENNAFIGVIDIHKINWGENTASVGFWGSAHFQGRGYMRQALSLFVDTLFIRWSFKQLKAYVDMENVSARHLCERANFQLLDIEYQSVQNPVDATWRDICFYMIENKDK</sequence>
<feature type="domain" description="N-acetyltransferase" evidence="4">
    <location>
        <begin position="14"/>
        <end position="158"/>
    </location>
</feature>
<accession>A0A3A8ETY4</accession>
<dbReference type="InterPro" id="IPR016181">
    <property type="entry name" value="Acyl_CoA_acyltransferase"/>
</dbReference>
<evidence type="ECO:0000256" key="3">
    <source>
        <dbReference type="ARBA" id="ARBA00038502"/>
    </source>
</evidence>
<protein>
    <submittedName>
        <fullName evidence="5">N-acetyltransferase</fullName>
    </submittedName>
</protein>
<organism evidence="5 6">
    <name type="scientific">Acinetobacter rongchengensis</name>
    <dbReference type="NCBI Taxonomy" id="2419601"/>
    <lineage>
        <taxon>Bacteria</taxon>
        <taxon>Pseudomonadati</taxon>
        <taxon>Pseudomonadota</taxon>
        <taxon>Gammaproteobacteria</taxon>
        <taxon>Moraxellales</taxon>
        <taxon>Moraxellaceae</taxon>
        <taxon>Acinetobacter</taxon>
    </lineage>
</organism>
<dbReference type="Proteomes" id="UP000280405">
    <property type="component" value="Unassembled WGS sequence"/>
</dbReference>
<reference evidence="5 6" key="1">
    <citation type="submission" date="2018-09" db="EMBL/GenBank/DDBJ databases">
        <title>The draft genome of Acinetobacter spp. strains.</title>
        <authorList>
            <person name="Qin J."/>
            <person name="Feng Y."/>
            <person name="Zong Z."/>
        </authorList>
    </citation>
    <scope>NUCLEOTIDE SEQUENCE [LARGE SCALE GENOMIC DNA]</scope>
    <source>
        <strain evidence="5 6">WCHAc060115</strain>
    </source>
</reference>
<dbReference type="OrthoDB" id="8913805at2"/>
<name>A0A3A8ETY4_9GAMM</name>
<evidence type="ECO:0000256" key="2">
    <source>
        <dbReference type="ARBA" id="ARBA00023315"/>
    </source>
</evidence>
<dbReference type="Gene3D" id="3.40.630.30">
    <property type="match status" value="1"/>
</dbReference>
<dbReference type="Pfam" id="PF13302">
    <property type="entry name" value="Acetyltransf_3"/>
    <property type="match status" value="1"/>
</dbReference>
<evidence type="ECO:0000256" key="1">
    <source>
        <dbReference type="ARBA" id="ARBA00022679"/>
    </source>
</evidence>
<evidence type="ECO:0000259" key="4">
    <source>
        <dbReference type="Pfam" id="PF13302"/>
    </source>
</evidence>
<evidence type="ECO:0000313" key="5">
    <source>
        <dbReference type="EMBL" id="RKG38317.1"/>
    </source>
</evidence>
<evidence type="ECO:0000313" key="6">
    <source>
        <dbReference type="Proteomes" id="UP000280405"/>
    </source>
</evidence>
<gene>
    <name evidence="5" type="ORF">D7V20_08365</name>
</gene>
<dbReference type="InterPro" id="IPR051531">
    <property type="entry name" value="N-acetyltransferase"/>
</dbReference>
<dbReference type="SUPFAM" id="SSF55729">
    <property type="entry name" value="Acyl-CoA N-acyltransferases (Nat)"/>
    <property type="match status" value="1"/>
</dbReference>
<dbReference type="PANTHER" id="PTHR43792">
    <property type="entry name" value="GNAT FAMILY, PUTATIVE (AFU_ORTHOLOGUE AFUA_3G00765)-RELATED-RELATED"/>
    <property type="match status" value="1"/>
</dbReference>
<comment type="similarity">
    <text evidence="3">Belongs to the acetyltransferase family. RimJ subfamily.</text>
</comment>